<dbReference type="Pfam" id="PF01381">
    <property type="entry name" value="HTH_3"/>
    <property type="match status" value="1"/>
</dbReference>
<keyword evidence="3" id="KW-1185">Reference proteome</keyword>
<dbReference type="PANTHER" id="PTHR46558:SF13">
    <property type="entry name" value="HTH-TYPE TRANSCRIPTIONAL REGULATOR IMMR"/>
    <property type="match status" value="1"/>
</dbReference>
<evidence type="ECO:0000256" key="1">
    <source>
        <dbReference type="ARBA" id="ARBA00023125"/>
    </source>
</evidence>
<keyword evidence="1" id="KW-0238">DNA-binding</keyword>
<dbReference type="InterPro" id="IPR010982">
    <property type="entry name" value="Lambda_DNA-bd_dom_sf"/>
</dbReference>
<dbReference type="KEGG" id="manr:MPAN_003660"/>
<dbReference type="PANTHER" id="PTHR46558">
    <property type="entry name" value="TRACRIPTIONAL REGULATORY PROTEIN-RELATED-RELATED"/>
    <property type="match status" value="1"/>
</dbReference>
<sequence>MEKIKEIFAENLIHYRKTLGLTQLDLAEKLHYSDKAISKWERGESLPDVVTLKEISKIFNITVDQLISKHAYNKNVPEVHVIEAKKQTIFNLKLALLSGSAILFIAIIVFVVLTLIYPQKDYIWLVFIYSIPLICISFLLFAIFSKKNKLIILFAELLAFSISLVSFFSLSIAKTWLFFIIPIPVFFILYFSLSLKNNKQTQE</sequence>
<protein>
    <submittedName>
        <fullName evidence="2">Uncharacterized protein</fullName>
    </submittedName>
</protein>
<evidence type="ECO:0000313" key="3">
    <source>
        <dbReference type="Proteomes" id="UP000620133"/>
    </source>
</evidence>
<name>A0A7U9XWG4_9MOLU</name>
<accession>A0A7U9XWG4</accession>
<gene>
    <name evidence="2" type="ORF">MPAN_003660</name>
</gene>
<organism evidence="2 3">
    <name type="scientific">Mariniplasma anaerobium</name>
    <dbReference type="NCBI Taxonomy" id="2735436"/>
    <lineage>
        <taxon>Bacteria</taxon>
        <taxon>Bacillati</taxon>
        <taxon>Mycoplasmatota</taxon>
        <taxon>Mollicutes</taxon>
        <taxon>Acholeplasmatales</taxon>
        <taxon>Acholeplasmataceae</taxon>
        <taxon>Mariniplasma</taxon>
    </lineage>
</organism>
<dbReference type="InterPro" id="IPR001387">
    <property type="entry name" value="Cro/C1-type_HTH"/>
</dbReference>
<dbReference type="SUPFAM" id="SSF47413">
    <property type="entry name" value="lambda repressor-like DNA-binding domains"/>
    <property type="match status" value="1"/>
</dbReference>
<dbReference type="SMART" id="SM00530">
    <property type="entry name" value="HTH_XRE"/>
    <property type="match status" value="1"/>
</dbReference>
<proteinExistence type="predicted"/>
<dbReference type="PROSITE" id="PS50943">
    <property type="entry name" value="HTH_CROC1"/>
    <property type="match status" value="1"/>
</dbReference>
<dbReference type="AlphaFoldDB" id="A0A7U9XWG4"/>
<dbReference type="Gene3D" id="1.10.260.40">
    <property type="entry name" value="lambda repressor-like DNA-binding domains"/>
    <property type="match status" value="1"/>
</dbReference>
<reference evidence="2" key="1">
    <citation type="submission" date="2021-01" db="EMBL/GenBank/DDBJ databases">
        <title>Draft genome sequence of Acholeplasmataceae bacterium strain Mahy22.</title>
        <authorList>
            <person name="Watanabe M."/>
            <person name="Kojima H."/>
            <person name="Fukui M."/>
        </authorList>
    </citation>
    <scope>NUCLEOTIDE SEQUENCE</scope>
    <source>
        <strain evidence="2">Mahy22</strain>
    </source>
</reference>
<dbReference type="GO" id="GO:0003677">
    <property type="term" value="F:DNA binding"/>
    <property type="evidence" value="ECO:0007669"/>
    <property type="project" value="UniProtKB-KW"/>
</dbReference>
<dbReference type="Proteomes" id="UP000620133">
    <property type="component" value="Chromosome"/>
</dbReference>
<dbReference type="CDD" id="cd00093">
    <property type="entry name" value="HTH_XRE"/>
    <property type="match status" value="1"/>
</dbReference>
<dbReference type="RefSeq" id="WP_176240037.1">
    <property type="nucleotide sequence ID" value="NZ_AP024412.1"/>
</dbReference>
<evidence type="ECO:0000313" key="2">
    <source>
        <dbReference type="EMBL" id="BCR35473.1"/>
    </source>
</evidence>
<dbReference type="EMBL" id="AP024412">
    <property type="protein sequence ID" value="BCR35473.1"/>
    <property type="molecule type" value="Genomic_DNA"/>
</dbReference>